<reference evidence="1 2" key="1">
    <citation type="journal article" date="2011" name="Stand. Genomic Sci.">
        <title>Complete genome sequence of Haliscomenobacter hydrossis type strain (O).</title>
        <authorList>
            <consortium name="US DOE Joint Genome Institute (JGI-PGF)"/>
            <person name="Daligault H."/>
            <person name="Lapidus A."/>
            <person name="Zeytun A."/>
            <person name="Nolan M."/>
            <person name="Lucas S."/>
            <person name="Del Rio T.G."/>
            <person name="Tice H."/>
            <person name="Cheng J.F."/>
            <person name="Tapia R."/>
            <person name="Han C."/>
            <person name="Goodwin L."/>
            <person name="Pitluck S."/>
            <person name="Liolios K."/>
            <person name="Pagani I."/>
            <person name="Ivanova N."/>
            <person name="Huntemann M."/>
            <person name="Mavromatis K."/>
            <person name="Mikhailova N."/>
            <person name="Pati A."/>
            <person name="Chen A."/>
            <person name="Palaniappan K."/>
            <person name="Land M."/>
            <person name="Hauser L."/>
            <person name="Brambilla E.M."/>
            <person name="Rohde M."/>
            <person name="Verbarg S."/>
            <person name="Goker M."/>
            <person name="Bristow J."/>
            <person name="Eisen J.A."/>
            <person name="Markowitz V."/>
            <person name="Hugenholtz P."/>
            <person name="Kyrpides N.C."/>
            <person name="Klenk H.P."/>
            <person name="Woyke T."/>
        </authorList>
    </citation>
    <scope>NUCLEOTIDE SEQUENCE [LARGE SCALE GENOMIC DNA]</scope>
    <source>
        <strain evidence="2">ATCC 27775 / DSM 1100 / LMG 10767 / O</strain>
    </source>
</reference>
<dbReference type="KEGG" id="hhy:Halhy_0405"/>
<dbReference type="AlphaFoldDB" id="F4KX88"/>
<gene>
    <name evidence="1" type="ordered locus">Halhy_0405</name>
</gene>
<evidence type="ECO:0000313" key="1">
    <source>
        <dbReference type="EMBL" id="AEE48316.1"/>
    </source>
</evidence>
<name>F4KX88_HALH1</name>
<proteinExistence type="predicted"/>
<dbReference type="GO" id="GO:0016791">
    <property type="term" value="F:phosphatase activity"/>
    <property type="evidence" value="ECO:0007669"/>
    <property type="project" value="TreeGrafter"/>
</dbReference>
<keyword evidence="2" id="KW-1185">Reference proteome</keyword>
<accession>F4KX88</accession>
<dbReference type="Pfam" id="PF13344">
    <property type="entry name" value="Hydrolase_6"/>
    <property type="match status" value="1"/>
</dbReference>
<sequence>MEKIESFLSIVENYKAVFLDSYGVLKNFRGLIEGVQETLDFIQDRGIEFRILTNDASRSQEQQSESFTRLGLQGIPPEKIVTSGMMAKQYLQLKIKGGKVAYLGTANAAHYIMQANLESVAIADLDKHDLDDIKAMVFLDDEGFDWNYDINKTVNLIRKKNMPIIVANSDNLYPVAKNDVSIATGAIAKLVESIINKKFIHFGKPDTQMFNFAFDDLNSNGRAFNKEEILMVGDTLHTDILGGNKFGVKTVLVLSGNTTPGEVEMNIRSSGIIPDYICESIVG</sequence>
<dbReference type="STRING" id="760192.Halhy_0405"/>
<dbReference type="PANTHER" id="PTHR19288">
    <property type="entry name" value="4-NITROPHENYLPHOSPHATASE-RELATED"/>
    <property type="match status" value="1"/>
</dbReference>
<keyword evidence="1" id="KW-0378">Hydrolase</keyword>
<reference key="2">
    <citation type="submission" date="2011-04" db="EMBL/GenBank/DDBJ databases">
        <title>Complete sequence of chromosome of Haliscomenobacter hydrossis DSM 1100.</title>
        <authorList>
            <consortium name="US DOE Joint Genome Institute (JGI-PGF)"/>
            <person name="Lucas S."/>
            <person name="Han J."/>
            <person name="Lapidus A."/>
            <person name="Bruce D."/>
            <person name="Goodwin L."/>
            <person name="Pitluck S."/>
            <person name="Peters L."/>
            <person name="Kyrpides N."/>
            <person name="Mavromatis K."/>
            <person name="Ivanova N."/>
            <person name="Ovchinnikova G."/>
            <person name="Pagani I."/>
            <person name="Daligault H."/>
            <person name="Detter J.C."/>
            <person name="Han C."/>
            <person name="Land M."/>
            <person name="Hauser L."/>
            <person name="Markowitz V."/>
            <person name="Cheng J.-F."/>
            <person name="Hugenholtz P."/>
            <person name="Woyke T."/>
            <person name="Wu D."/>
            <person name="Verbarg S."/>
            <person name="Frueling A."/>
            <person name="Brambilla E."/>
            <person name="Klenk H.-P."/>
            <person name="Eisen J.A."/>
        </authorList>
    </citation>
    <scope>NUCLEOTIDE SEQUENCE</scope>
    <source>
        <strain>DSM 1100</strain>
    </source>
</reference>
<dbReference type="Gene3D" id="3.40.50.1000">
    <property type="entry name" value="HAD superfamily/HAD-like"/>
    <property type="match status" value="2"/>
</dbReference>
<dbReference type="SUPFAM" id="SSF56784">
    <property type="entry name" value="HAD-like"/>
    <property type="match status" value="1"/>
</dbReference>
<dbReference type="InterPro" id="IPR023214">
    <property type="entry name" value="HAD_sf"/>
</dbReference>
<dbReference type="InterPro" id="IPR036412">
    <property type="entry name" value="HAD-like_sf"/>
</dbReference>
<dbReference type="OrthoDB" id="9810449at2"/>
<dbReference type="Pfam" id="PF13242">
    <property type="entry name" value="Hydrolase_like"/>
    <property type="match status" value="1"/>
</dbReference>
<dbReference type="Proteomes" id="UP000008461">
    <property type="component" value="Chromosome"/>
</dbReference>
<dbReference type="PANTHER" id="PTHR19288:SF90">
    <property type="entry name" value="OS08G0542600 PROTEIN"/>
    <property type="match status" value="1"/>
</dbReference>
<dbReference type="eggNOG" id="COG0647">
    <property type="taxonomic scope" value="Bacteria"/>
</dbReference>
<dbReference type="InterPro" id="IPR006357">
    <property type="entry name" value="HAD-SF_hydro_IIA"/>
</dbReference>
<protein>
    <submittedName>
        <fullName evidence="1">HAD-superfamily hydrolase, subfamily IIA</fullName>
    </submittedName>
</protein>
<dbReference type="NCBIfam" id="TIGR01460">
    <property type="entry name" value="HAD-SF-IIA"/>
    <property type="match status" value="1"/>
</dbReference>
<dbReference type="RefSeq" id="WP_013762880.1">
    <property type="nucleotide sequence ID" value="NC_015510.1"/>
</dbReference>
<dbReference type="EMBL" id="CP002691">
    <property type="protein sequence ID" value="AEE48316.1"/>
    <property type="molecule type" value="Genomic_DNA"/>
</dbReference>
<dbReference type="HOGENOM" id="CLU_043473_2_1_10"/>
<evidence type="ECO:0000313" key="2">
    <source>
        <dbReference type="Proteomes" id="UP000008461"/>
    </source>
</evidence>
<organism evidence="1 2">
    <name type="scientific">Haliscomenobacter hydrossis (strain ATCC 27775 / DSM 1100 / LMG 10767 / O)</name>
    <dbReference type="NCBI Taxonomy" id="760192"/>
    <lineage>
        <taxon>Bacteria</taxon>
        <taxon>Pseudomonadati</taxon>
        <taxon>Bacteroidota</taxon>
        <taxon>Saprospiria</taxon>
        <taxon>Saprospirales</taxon>
        <taxon>Haliscomenobacteraceae</taxon>
        <taxon>Haliscomenobacter</taxon>
    </lineage>
</organism>
<dbReference type="GO" id="GO:0005737">
    <property type="term" value="C:cytoplasm"/>
    <property type="evidence" value="ECO:0007669"/>
    <property type="project" value="TreeGrafter"/>
</dbReference>